<keyword evidence="1" id="KW-1133">Transmembrane helix</keyword>
<accession>A0A7J8W4U0</accession>
<protein>
    <submittedName>
        <fullName evidence="2">Uncharacterized protein</fullName>
    </submittedName>
</protein>
<feature type="transmembrane region" description="Helical" evidence="1">
    <location>
        <begin position="62"/>
        <end position="84"/>
    </location>
</feature>
<evidence type="ECO:0000256" key="1">
    <source>
        <dbReference type="SAM" id="Phobius"/>
    </source>
</evidence>
<dbReference type="Proteomes" id="UP000593573">
    <property type="component" value="Unassembled WGS sequence"/>
</dbReference>
<proteinExistence type="predicted"/>
<reference evidence="2 3" key="1">
    <citation type="journal article" date="2019" name="Genome Biol. Evol.">
        <title>Insights into the evolution of the New World diploid cottons (Gossypium, subgenus Houzingenia) based on genome sequencing.</title>
        <authorList>
            <person name="Grover C.E."/>
            <person name="Arick M.A. 2nd"/>
            <person name="Thrash A."/>
            <person name="Conover J.L."/>
            <person name="Sanders W.S."/>
            <person name="Peterson D.G."/>
            <person name="Frelichowski J.E."/>
            <person name="Scheffler J.A."/>
            <person name="Scheffler B.E."/>
            <person name="Wendel J.F."/>
        </authorList>
    </citation>
    <scope>NUCLEOTIDE SEQUENCE [LARGE SCALE GENOMIC DNA]</scope>
    <source>
        <strain evidence="2">57</strain>
        <tissue evidence="2">Leaf</tissue>
    </source>
</reference>
<feature type="transmembrane region" description="Helical" evidence="1">
    <location>
        <begin position="34"/>
        <end position="55"/>
    </location>
</feature>
<gene>
    <name evidence="2" type="ORF">Goklo_024126</name>
</gene>
<dbReference type="AlphaFoldDB" id="A0A7J8W4U0"/>
<keyword evidence="1" id="KW-0472">Membrane</keyword>
<name>A0A7J8W4U0_9ROSI</name>
<evidence type="ECO:0000313" key="2">
    <source>
        <dbReference type="EMBL" id="MBA0670087.1"/>
    </source>
</evidence>
<comment type="caution">
    <text evidence="2">The sequence shown here is derived from an EMBL/GenBank/DDBJ whole genome shotgun (WGS) entry which is preliminary data.</text>
</comment>
<dbReference type="EMBL" id="JABFAB010235154">
    <property type="protein sequence ID" value="MBA0670087.1"/>
    <property type="molecule type" value="Genomic_DNA"/>
</dbReference>
<keyword evidence="1" id="KW-0812">Transmembrane</keyword>
<dbReference type="OrthoDB" id="938199at2759"/>
<keyword evidence="3" id="KW-1185">Reference proteome</keyword>
<organism evidence="2 3">
    <name type="scientific">Gossypium klotzschianum</name>
    <dbReference type="NCBI Taxonomy" id="34286"/>
    <lineage>
        <taxon>Eukaryota</taxon>
        <taxon>Viridiplantae</taxon>
        <taxon>Streptophyta</taxon>
        <taxon>Embryophyta</taxon>
        <taxon>Tracheophyta</taxon>
        <taxon>Spermatophyta</taxon>
        <taxon>Magnoliopsida</taxon>
        <taxon>eudicotyledons</taxon>
        <taxon>Gunneridae</taxon>
        <taxon>Pentapetalae</taxon>
        <taxon>rosids</taxon>
        <taxon>malvids</taxon>
        <taxon>Malvales</taxon>
        <taxon>Malvaceae</taxon>
        <taxon>Malvoideae</taxon>
        <taxon>Gossypium</taxon>
    </lineage>
</organism>
<sequence>MISKGCSVIRIAIFPWIMNVFRCLLDPNVKVINIFFHLLLMMITDIQKTIFVMYVKNVEIQIFDFTIVQHVILLLISIVFLVTIHSSNLGVLLK</sequence>
<evidence type="ECO:0000313" key="3">
    <source>
        <dbReference type="Proteomes" id="UP000593573"/>
    </source>
</evidence>